<evidence type="ECO:0000256" key="5">
    <source>
        <dbReference type="ARBA" id="ARBA00022741"/>
    </source>
</evidence>
<keyword evidence="4" id="KW-0963">Cytoplasm</keyword>
<evidence type="ECO:0000256" key="8">
    <source>
        <dbReference type="ARBA" id="ARBA00022840"/>
    </source>
</evidence>
<evidence type="ECO:0000256" key="10">
    <source>
        <dbReference type="ARBA" id="ARBA00023158"/>
    </source>
</evidence>
<dbReference type="EMBL" id="CADEAL010004511">
    <property type="protein sequence ID" value="CAB1461142.1"/>
    <property type="molecule type" value="Genomic_DNA"/>
</dbReference>
<dbReference type="InterPro" id="IPR041679">
    <property type="entry name" value="DNA2/NAM7-like_C"/>
</dbReference>
<sequence>MKYNDLYKTSKDARYVTKLLRNYRSHAAIVKIPNELFYDNEVQEFADKLDRETYCNWKHLPTEGFPVIFHGVIGKGEREANSPSYFNVAEIQVIVDYLTKLMETQEKNGLPKLSAKDICIIAPYRKQVEKIQKALKASVALRQWPEVKEIKVGSVEAFQGDERKIIMVSTVRSSINSIKMDKDFYIGFLSNPKRFNVAVTRARSLLIVVGNPEILTKDPIWEKFISYCVKEKGYRGCDQKDVESEDDPY</sequence>
<reference evidence="13" key="1">
    <citation type="submission" date="2020-03" db="EMBL/GenBank/DDBJ databases">
        <authorList>
            <person name="Weist P."/>
        </authorList>
    </citation>
    <scope>NUCLEOTIDE SEQUENCE</scope>
</reference>
<dbReference type="AlphaFoldDB" id="A0A9N7W4X8"/>
<dbReference type="CDD" id="cd18808">
    <property type="entry name" value="SF1_C_Upf1"/>
    <property type="match status" value="1"/>
</dbReference>
<evidence type="ECO:0000313" key="13">
    <source>
        <dbReference type="EMBL" id="CAB1461142.1"/>
    </source>
</evidence>
<dbReference type="GO" id="GO:0016787">
    <property type="term" value="F:hydrolase activity"/>
    <property type="evidence" value="ECO:0007669"/>
    <property type="project" value="UniProtKB-KW"/>
</dbReference>
<dbReference type="GO" id="GO:0003723">
    <property type="term" value="F:RNA binding"/>
    <property type="evidence" value="ECO:0007669"/>
    <property type="project" value="UniProtKB-KW"/>
</dbReference>
<dbReference type="FunFam" id="3.40.50.300:FF:000608">
    <property type="entry name" value="Mov10 RISC complex RNA helicase"/>
    <property type="match status" value="1"/>
</dbReference>
<accession>A0A9N7W4X8</accession>
<evidence type="ECO:0000256" key="9">
    <source>
        <dbReference type="ARBA" id="ARBA00022884"/>
    </source>
</evidence>
<comment type="subcellular location">
    <subcellularLocation>
        <location evidence="1">Cytoplasm</location>
        <location evidence="1">P-body</location>
    </subcellularLocation>
</comment>
<comment type="similarity">
    <text evidence="2">Belongs to the DNA2/NAM7 helicase family. SDE3 subfamily.</text>
</comment>
<organism evidence="13 14">
    <name type="scientific">Pleuronectes platessa</name>
    <name type="common">European plaice</name>
    <dbReference type="NCBI Taxonomy" id="8262"/>
    <lineage>
        <taxon>Eukaryota</taxon>
        <taxon>Metazoa</taxon>
        <taxon>Chordata</taxon>
        <taxon>Craniata</taxon>
        <taxon>Vertebrata</taxon>
        <taxon>Euteleostomi</taxon>
        <taxon>Actinopterygii</taxon>
        <taxon>Neopterygii</taxon>
        <taxon>Teleostei</taxon>
        <taxon>Neoteleostei</taxon>
        <taxon>Acanthomorphata</taxon>
        <taxon>Carangaria</taxon>
        <taxon>Pleuronectiformes</taxon>
        <taxon>Pleuronectoidei</taxon>
        <taxon>Pleuronectidae</taxon>
        <taxon>Pleuronectes</taxon>
    </lineage>
</organism>
<dbReference type="GO" id="GO:0000932">
    <property type="term" value="C:P-body"/>
    <property type="evidence" value="ECO:0007669"/>
    <property type="project" value="UniProtKB-SubCell"/>
</dbReference>
<protein>
    <recommendedName>
        <fullName evidence="3">RNA helicase</fullName>
        <ecNumber evidence="3">3.6.4.13</ecNumber>
    </recommendedName>
</protein>
<evidence type="ECO:0000256" key="4">
    <source>
        <dbReference type="ARBA" id="ARBA00022490"/>
    </source>
</evidence>
<dbReference type="PANTHER" id="PTHR45418:SF1">
    <property type="entry name" value="CANCER_TESTIS ANTIGEN 55"/>
    <property type="match status" value="1"/>
</dbReference>
<keyword evidence="10" id="KW-0943">RNA-mediated gene silencing</keyword>
<evidence type="ECO:0000259" key="12">
    <source>
        <dbReference type="Pfam" id="PF13087"/>
    </source>
</evidence>
<name>A0A9N7W4X8_PLEPL</name>
<evidence type="ECO:0000256" key="11">
    <source>
        <dbReference type="ARBA" id="ARBA00047984"/>
    </source>
</evidence>
<keyword evidence="8" id="KW-0067">ATP-binding</keyword>
<dbReference type="EC" id="3.6.4.13" evidence="3"/>
<dbReference type="Gene3D" id="3.40.50.300">
    <property type="entry name" value="P-loop containing nucleotide triphosphate hydrolases"/>
    <property type="match status" value="1"/>
</dbReference>
<evidence type="ECO:0000256" key="2">
    <source>
        <dbReference type="ARBA" id="ARBA00005601"/>
    </source>
</evidence>
<keyword evidence="7" id="KW-0347">Helicase</keyword>
<comment type="caution">
    <text evidence="13">The sequence shown here is derived from an EMBL/GenBank/DDBJ whole genome shotgun (WGS) entry which is preliminary data.</text>
</comment>
<keyword evidence="14" id="KW-1185">Reference proteome</keyword>
<comment type="catalytic activity">
    <reaction evidence="11">
        <text>ATP + H2O = ADP + phosphate + H(+)</text>
        <dbReference type="Rhea" id="RHEA:13065"/>
        <dbReference type="ChEBI" id="CHEBI:15377"/>
        <dbReference type="ChEBI" id="CHEBI:15378"/>
        <dbReference type="ChEBI" id="CHEBI:30616"/>
        <dbReference type="ChEBI" id="CHEBI:43474"/>
        <dbReference type="ChEBI" id="CHEBI:456216"/>
        <dbReference type="EC" id="3.6.4.13"/>
    </reaction>
</comment>
<dbReference type="SUPFAM" id="SSF52540">
    <property type="entry name" value="P-loop containing nucleoside triphosphate hydrolases"/>
    <property type="match status" value="1"/>
</dbReference>
<evidence type="ECO:0000256" key="6">
    <source>
        <dbReference type="ARBA" id="ARBA00022801"/>
    </source>
</evidence>
<feature type="domain" description="DNA2/NAM7 helicase-like C-terminal" evidence="12">
    <location>
        <begin position="13"/>
        <end position="212"/>
    </location>
</feature>
<evidence type="ECO:0000256" key="7">
    <source>
        <dbReference type="ARBA" id="ARBA00022806"/>
    </source>
</evidence>
<keyword evidence="6" id="KW-0378">Hydrolase</keyword>
<dbReference type="Proteomes" id="UP001153269">
    <property type="component" value="Unassembled WGS sequence"/>
</dbReference>
<dbReference type="GO" id="GO:0003724">
    <property type="term" value="F:RNA helicase activity"/>
    <property type="evidence" value="ECO:0007669"/>
    <property type="project" value="UniProtKB-EC"/>
</dbReference>
<dbReference type="PANTHER" id="PTHR45418">
    <property type="entry name" value="CANCER/TESTIS ANTIGEN 55"/>
    <property type="match status" value="1"/>
</dbReference>
<dbReference type="GO" id="GO:0031047">
    <property type="term" value="P:regulatory ncRNA-mediated gene silencing"/>
    <property type="evidence" value="ECO:0007669"/>
    <property type="project" value="UniProtKB-KW"/>
</dbReference>
<evidence type="ECO:0000256" key="1">
    <source>
        <dbReference type="ARBA" id="ARBA00004201"/>
    </source>
</evidence>
<dbReference type="Pfam" id="PF13087">
    <property type="entry name" value="AAA_12"/>
    <property type="match status" value="1"/>
</dbReference>
<dbReference type="InterPro" id="IPR047187">
    <property type="entry name" value="SF1_C_Upf1"/>
</dbReference>
<evidence type="ECO:0000313" key="14">
    <source>
        <dbReference type="Proteomes" id="UP001153269"/>
    </source>
</evidence>
<evidence type="ECO:0000256" key="3">
    <source>
        <dbReference type="ARBA" id="ARBA00012552"/>
    </source>
</evidence>
<proteinExistence type="inferred from homology"/>
<gene>
    <name evidence="13" type="ORF">PLEPLA_LOCUS49017</name>
</gene>
<dbReference type="GO" id="GO:0005524">
    <property type="term" value="F:ATP binding"/>
    <property type="evidence" value="ECO:0007669"/>
    <property type="project" value="UniProtKB-KW"/>
</dbReference>
<dbReference type="InterPro" id="IPR027417">
    <property type="entry name" value="P-loop_NTPase"/>
</dbReference>
<keyword evidence="5" id="KW-0547">Nucleotide-binding</keyword>
<keyword evidence="9" id="KW-0694">RNA-binding</keyword>